<reference evidence="2" key="2">
    <citation type="journal article" date="2021" name="PeerJ">
        <title>Extensive microbial diversity within the chicken gut microbiome revealed by metagenomics and culture.</title>
        <authorList>
            <person name="Gilroy R."/>
            <person name="Ravi A."/>
            <person name="Getino M."/>
            <person name="Pursley I."/>
            <person name="Horton D.L."/>
            <person name="Alikhan N.F."/>
            <person name="Baker D."/>
            <person name="Gharbi K."/>
            <person name="Hall N."/>
            <person name="Watson M."/>
            <person name="Adriaenssens E.M."/>
            <person name="Foster-Nyarko E."/>
            <person name="Jarju S."/>
            <person name="Secka A."/>
            <person name="Antonio M."/>
            <person name="Oren A."/>
            <person name="Chaudhuri R.R."/>
            <person name="La Ragione R."/>
            <person name="Hildebrand F."/>
            <person name="Pallen M.J."/>
        </authorList>
    </citation>
    <scope>NUCLEOTIDE SEQUENCE</scope>
    <source>
        <strain evidence="2">CHK190-19873</strain>
    </source>
</reference>
<dbReference type="AlphaFoldDB" id="A0A9D1JJL1"/>
<sequence>MREMTSLERVQAVMRGEVPDYLPVIPQSFLFAMSEGGTSIGQVNKNPAAMAKCHLECREKYGYDGCIMDVDDSTLAEACGAKVVYRDDSVAVVKESEPLLTDLRQVDDLKIPDPKKDGRLPLWLETTSRIAEKIGGEAMVMGRADQGPFNLLCLLRGTQEFMLDLIEEEEEVILHALEWTTKVHIAFAQAQLEAGANITSMGDAYASPNLVAPAYYRKYALPFEKKVVEAVQTPDKPYSIHICGDTTKIIGDMGKTGAKVLEVDWKLDMGAARRLVPPETVLMGNVNPSDPLYLGTPDKVDAAVKGIIESTKGRGLIVSSGCAIGANTKPENLKALVDSARKYGAYDKVMALA</sequence>
<dbReference type="CDD" id="cd03465">
    <property type="entry name" value="URO-D_like"/>
    <property type="match status" value="1"/>
</dbReference>
<dbReference type="EMBL" id="DVIQ01000034">
    <property type="protein sequence ID" value="HIS31291.1"/>
    <property type="molecule type" value="Genomic_DNA"/>
</dbReference>
<protein>
    <submittedName>
        <fullName evidence="2">Uroporphyrinogen decarboxylase family protein</fullName>
    </submittedName>
</protein>
<dbReference type="InterPro" id="IPR052024">
    <property type="entry name" value="Methanogen_methyltrans"/>
</dbReference>
<name>A0A9D1JJL1_9FIRM</name>
<dbReference type="InterPro" id="IPR038071">
    <property type="entry name" value="UROD/MetE-like_sf"/>
</dbReference>
<evidence type="ECO:0000259" key="1">
    <source>
        <dbReference type="Pfam" id="PF01208"/>
    </source>
</evidence>
<dbReference type="Proteomes" id="UP000823935">
    <property type="component" value="Unassembled WGS sequence"/>
</dbReference>
<organism evidence="2 3">
    <name type="scientific">Candidatus Limivivens intestinipullorum</name>
    <dbReference type="NCBI Taxonomy" id="2840858"/>
    <lineage>
        <taxon>Bacteria</taxon>
        <taxon>Bacillati</taxon>
        <taxon>Bacillota</taxon>
        <taxon>Clostridia</taxon>
        <taxon>Lachnospirales</taxon>
        <taxon>Lachnospiraceae</taxon>
        <taxon>Lachnospiraceae incertae sedis</taxon>
        <taxon>Candidatus Limivivens</taxon>
    </lineage>
</organism>
<gene>
    <name evidence="2" type="ORF">IAB44_07060</name>
</gene>
<dbReference type="GO" id="GO:0006779">
    <property type="term" value="P:porphyrin-containing compound biosynthetic process"/>
    <property type="evidence" value="ECO:0007669"/>
    <property type="project" value="InterPro"/>
</dbReference>
<proteinExistence type="predicted"/>
<evidence type="ECO:0000313" key="3">
    <source>
        <dbReference type="Proteomes" id="UP000823935"/>
    </source>
</evidence>
<accession>A0A9D1JJL1</accession>
<dbReference type="Gene3D" id="3.20.20.210">
    <property type="match status" value="1"/>
</dbReference>
<dbReference type="PANTHER" id="PTHR47099:SF1">
    <property type="entry name" value="METHYLCOBAMIDE:COM METHYLTRANSFERASE MTBA"/>
    <property type="match status" value="1"/>
</dbReference>
<evidence type="ECO:0000313" key="2">
    <source>
        <dbReference type="EMBL" id="HIS31291.1"/>
    </source>
</evidence>
<dbReference type="SUPFAM" id="SSF51726">
    <property type="entry name" value="UROD/MetE-like"/>
    <property type="match status" value="1"/>
</dbReference>
<dbReference type="InterPro" id="IPR000257">
    <property type="entry name" value="Uroporphyrinogen_deCOase"/>
</dbReference>
<dbReference type="Pfam" id="PF01208">
    <property type="entry name" value="URO-D"/>
    <property type="match status" value="1"/>
</dbReference>
<feature type="domain" description="Uroporphyrinogen decarboxylase (URO-D)" evidence="1">
    <location>
        <begin position="6"/>
        <end position="343"/>
    </location>
</feature>
<dbReference type="GO" id="GO:0004853">
    <property type="term" value="F:uroporphyrinogen decarboxylase activity"/>
    <property type="evidence" value="ECO:0007669"/>
    <property type="project" value="InterPro"/>
</dbReference>
<dbReference type="PANTHER" id="PTHR47099">
    <property type="entry name" value="METHYLCOBAMIDE:COM METHYLTRANSFERASE MTBA"/>
    <property type="match status" value="1"/>
</dbReference>
<comment type="caution">
    <text evidence="2">The sequence shown here is derived from an EMBL/GenBank/DDBJ whole genome shotgun (WGS) entry which is preliminary data.</text>
</comment>
<reference evidence="2" key="1">
    <citation type="submission" date="2020-10" db="EMBL/GenBank/DDBJ databases">
        <authorList>
            <person name="Gilroy R."/>
        </authorList>
    </citation>
    <scope>NUCLEOTIDE SEQUENCE</scope>
    <source>
        <strain evidence="2">CHK190-19873</strain>
    </source>
</reference>